<dbReference type="Pfam" id="PF07821">
    <property type="entry name" value="Alpha-amyl_C2"/>
    <property type="match status" value="1"/>
</dbReference>
<dbReference type="InterPro" id="IPR012850">
    <property type="entry name" value="A-amylase_bs_C"/>
</dbReference>
<organism evidence="5 6">
    <name type="scientific">Symbiodinium pilosum</name>
    <name type="common">Dinoflagellate</name>
    <dbReference type="NCBI Taxonomy" id="2952"/>
    <lineage>
        <taxon>Eukaryota</taxon>
        <taxon>Sar</taxon>
        <taxon>Alveolata</taxon>
        <taxon>Dinophyceae</taxon>
        <taxon>Suessiales</taxon>
        <taxon>Symbiodiniaceae</taxon>
        <taxon>Symbiodinium</taxon>
    </lineage>
</organism>
<dbReference type="Gene3D" id="2.60.40.1180">
    <property type="entry name" value="Golgi alpha-mannosidase II"/>
    <property type="match status" value="1"/>
</dbReference>
<feature type="non-terminal residue" evidence="5">
    <location>
        <position position="1094"/>
    </location>
</feature>
<dbReference type="SMART" id="SM00810">
    <property type="entry name" value="Alpha-amyl_C2"/>
    <property type="match status" value="1"/>
</dbReference>
<dbReference type="Pfam" id="PF00128">
    <property type="entry name" value="Alpha-amylase"/>
    <property type="match status" value="1"/>
</dbReference>
<dbReference type="Gene3D" id="3.20.20.80">
    <property type="entry name" value="Glycosidases"/>
    <property type="match status" value="1"/>
</dbReference>
<dbReference type="Gene3D" id="2.60.40.10">
    <property type="entry name" value="Immunoglobulins"/>
    <property type="match status" value="6"/>
</dbReference>
<evidence type="ECO:0000259" key="4">
    <source>
        <dbReference type="PROSITE" id="PS50853"/>
    </source>
</evidence>
<dbReference type="InterPro" id="IPR003961">
    <property type="entry name" value="FN3_dom"/>
</dbReference>
<protein>
    <submittedName>
        <fullName evidence="5">AMY1.1 protein</fullName>
    </submittedName>
</protein>
<evidence type="ECO:0000256" key="3">
    <source>
        <dbReference type="ARBA" id="ARBA00023295"/>
    </source>
</evidence>
<dbReference type="AlphaFoldDB" id="A0A812U0S1"/>
<evidence type="ECO:0000313" key="5">
    <source>
        <dbReference type="EMBL" id="CAE7559328.1"/>
    </source>
</evidence>
<dbReference type="OrthoDB" id="434688at2759"/>
<dbReference type="InterPro" id="IPR013780">
    <property type="entry name" value="Glyco_hydro_b"/>
</dbReference>
<gene>
    <name evidence="5" type="primary">AMY1.1</name>
    <name evidence="5" type="ORF">SPIL2461_LOCUS14934</name>
</gene>
<keyword evidence="3" id="KW-0326">Glycosidase</keyword>
<feature type="domain" description="Fibronectin type-III" evidence="4">
    <location>
        <begin position="116"/>
        <end position="201"/>
    </location>
</feature>
<dbReference type="InterPro" id="IPR036116">
    <property type="entry name" value="FN3_sf"/>
</dbReference>
<sequence>LLDMLESENVVLLYRSAWPSPHLHCRELTPEGAGAWSQLPGLAFTASAEDLEGHPLFVARLPSKVRGLEFVLNDGGPHYRWDKAAGGGNFRIPPGSDGVWLISGGRIEKLQMPPTPSEPPAVVKICRTSVALSWRPAAQSVKGYRLFRNGQQVASLASAVLQYTDTGLMAAHEYTYSMAAVSTQGVLSSLSPAVGATTEPAGPPGKVSALRIAAANGRGITLEWANCEDTGGAPVTAFLVQRDGQAPKTLLASQVEKGEKFLWTDTDVVRGSSYSYSVVAAHLPPMAEKELREAVLKERQDSIPPEDHFPEVTEELNLGPPASVETVAVDALEAGDCHESLREHLAEVQEKKMGITVFYQSCWGRTYAHCCAQQDRWSELPGVELESSPCHSFNSAEGWLVLCLPYARSLELVMNDGGRGWDKAPGGKNYKVMTPGVYVLTHGHLDPVALPPQEPQALQAEALDGSRVQLAWEPPPLADGEAPVKCYRIFRNGRVIGQTETTSCSFQDINLFAFTDYEYSVAAINGQDVAGPLSDAVSIKTELPGLPTAPRNLRANPRKENGKLVVSLEWEPPADCGGAPVASYEILRDGTVIDIYEVPNARIRSETEAAKPLDPEAAAARRWVRSTCSYSNLSWFKDGMAWTDTTVELGECYSYQVRAVQLGPERATQLKAGGVVQRCGSQFLDNVLPDVVGPASEPAQVRATAFLDCPKLGEQRCIIMFQAFDWGSHKAPSWYKVLLGLLPELRSAGINMCWLPPPSDSVDEHGYLPRKWYVLDNNYGTAEELQHLIGSMHEQDIVPMLDVVVNHRCASLQDSAGRWLKFEEPDWEGWAVCCNSPAVPGGSGAHTTGEPAAYAPSVDHSNPRIRSDVNEYIRYLMDEIGFRALRFDFVKGYAPRFQTDYVRAAGEPFSVAENWNGDVNGLHDYVRECQGKMAVYDFPLYYVLKRCIHSNNFEELNCGGRLAGIAGRDPARSCTFIDNHDTYQLAIVGGCFGNNDQVLRAYALILTHPGTPCVFHWDYVRAPYVREKLLELCAIRRDANIHSTSQLNIHCAAHGLYAATIGNRVAIKIGTNDWSPGGGWKVGCFGAEFCVWTK</sequence>
<comment type="caution">
    <text evidence="5">The sequence shown here is derived from an EMBL/GenBank/DDBJ whole genome shotgun (WGS) entry which is preliminary data.</text>
</comment>
<evidence type="ECO:0000256" key="2">
    <source>
        <dbReference type="ARBA" id="ARBA00022801"/>
    </source>
</evidence>
<keyword evidence="6" id="KW-1185">Reference proteome</keyword>
<keyword evidence="2" id="KW-0378">Hydrolase</keyword>
<evidence type="ECO:0000256" key="1">
    <source>
        <dbReference type="ARBA" id="ARBA00008061"/>
    </source>
</evidence>
<dbReference type="GO" id="GO:0004556">
    <property type="term" value="F:alpha-amylase activity"/>
    <property type="evidence" value="ECO:0007669"/>
    <property type="project" value="InterPro"/>
</dbReference>
<dbReference type="CDD" id="cd00063">
    <property type="entry name" value="FN3"/>
    <property type="match status" value="2"/>
</dbReference>
<dbReference type="SMART" id="SM00642">
    <property type="entry name" value="Aamy"/>
    <property type="match status" value="1"/>
</dbReference>
<dbReference type="EMBL" id="CAJNIZ010035424">
    <property type="protein sequence ID" value="CAE7559328.1"/>
    <property type="molecule type" value="Genomic_DNA"/>
</dbReference>
<dbReference type="InterPro" id="IPR006047">
    <property type="entry name" value="GH13_cat_dom"/>
</dbReference>
<dbReference type="InterPro" id="IPR013783">
    <property type="entry name" value="Ig-like_fold"/>
</dbReference>
<comment type="similarity">
    <text evidence="1">Belongs to the glycosyl hydrolase 13 family.</text>
</comment>
<dbReference type="SMART" id="SM00060">
    <property type="entry name" value="FN3"/>
    <property type="match status" value="4"/>
</dbReference>
<dbReference type="SUPFAM" id="SSF51445">
    <property type="entry name" value="(Trans)glycosidases"/>
    <property type="match status" value="1"/>
</dbReference>
<accession>A0A812U0S1</accession>
<dbReference type="InterPro" id="IPR017853">
    <property type="entry name" value="GH"/>
</dbReference>
<dbReference type="GO" id="GO:0005509">
    <property type="term" value="F:calcium ion binding"/>
    <property type="evidence" value="ECO:0007669"/>
    <property type="project" value="InterPro"/>
</dbReference>
<dbReference type="GO" id="GO:0005975">
    <property type="term" value="P:carbohydrate metabolic process"/>
    <property type="evidence" value="ECO:0007669"/>
    <property type="project" value="InterPro"/>
</dbReference>
<proteinExistence type="inferred from homology"/>
<dbReference type="CDD" id="cd11314">
    <property type="entry name" value="AmyAc_arch_bac_plant_AmyA"/>
    <property type="match status" value="1"/>
</dbReference>
<reference evidence="5" key="1">
    <citation type="submission" date="2021-02" db="EMBL/GenBank/DDBJ databases">
        <authorList>
            <person name="Dougan E. K."/>
            <person name="Rhodes N."/>
            <person name="Thang M."/>
            <person name="Chan C."/>
        </authorList>
    </citation>
    <scope>NUCLEOTIDE SEQUENCE</scope>
</reference>
<dbReference type="SUPFAM" id="SSF49265">
    <property type="entry name" value="Fibronectin type III"/>
    <property type="match status" value="2"/>
</dbReference>
<name>A0A812U0S1_SYMPI</name>
<dbReference type="Proteomes" id="UP000649617">
    <property type="component" value="Unassembled WGS sequence"/>
</dbReference>
<dbReference type="PROSITE" id="PS50853">
    <property type="entry name" value="FN3"/>
    <property type="match status" value="2"/>
</dbReference>
<dbReference type="PANTHER" id="PTHR43447">
    <property type="entry name" value="ALPHA-AMYLASE"/>
    <property type="match status" value="1"/>
</dbReference>
<dbReference type="SUPFAM" id="SSF51011">
    <property type="entry name" value="Glycosyl hydrolase domain"/>
    <property type="match status" value="1"/>
</dbReference>
<feature type="domain" description="Fibronectin type-III" evidence="4">
    <location>
        <begin position="454"/>
        <end position="544"/>
    </location>
</feature>
<evidence type="ECO:0000313" key="6">
    <source>
        <dbReference type="Proteomes" id="UP000649617"/>
    </source>
</evidence>